<keyword evidence="2" id="KW-1185">Reference proteome</keyword>
<organism evidence="1 2">
    <name type="scientific">Cichorium intybus</name>
    <name type="common">Chicory</name>
    <dbReference type="NCBI Taxonomy" id="13427"/>
    <lineage>
        <taxon>Eukaryota</taxon>
        <taxon>Viridiplantae</taxon>
        <taxon>Streptophyta</taxon>
        <taxon>Embryophyta</taxon>
        <taxon>Tracheophyta</taxon>
        <taxon>Spermatophyta</taxon>
        <taxon>Magnoliopsida</taxon>
        <taxon>eudicotyledons</taxon>
        <taxon>Gunneridae</taxon>
        <taxon>Pentapetalae</taxon>
        <taxon>asterids</taxon>
        <taxon>campanulids</taxon>
        <taxon>Asterales</taxon>
        <taxon>Asteraceae</taxon>
        <taxon>Cichorioideae</taxon>
        <taxon>Cichorieae</taxon>
        <taxon>Cichoriinae</taxon>
        <taxon>Cichorium</taxon>
    </lineage>
</organism>
<sequence>MPLPLNEREMTPPSRPSVKRKRNVSKKDDMYRTTRAVTCKNCLEKGHNIRSCPNAKRLLPQKEKKKEKDDKYPITRAITCKNCLEKGHNIRSCKNGRRLLPLKEKKKEKDDKYPTTRTIITCKNCLEKGHNIRSCQNAKRLLPPKEKKKVGRPRIADQGGAYRITRRSTRGGTSGTMEEENLKKHVEAVKELHMEETMEVPTSMNTTADEAGDDDESIDETQATIDDLRKSGYTEDEIDAIHADEAQDDDDDDDDNDDDDDDDEGIEEITQSAAIKGRRSSERIIKIKLKKKIDGKGSTLGTPIDIE</sequence>
<comment type="caution">
    <text evidence="1">The sequence shown here is derived from an EMBL/GenBank/DDBJ whole genome shotgun (WGS) entry which is preliminary data.</text>
</comment>
<dbReference type="EMBL" id="CM042010">
    <property type="protein sequence ID" value="KAI3781154.1"/>
    <property type="molecule type" value="Genomic_DNA"/>
</dbReference>
<dbReference type="Proteomes" id="UP001055811">
    <property type="component" value="Linkage Group LG02"/>
</dbReference>
<reference evidence="2" key="1">
    <citation type="journal article" date="2022" name="Mol. Ecol. Resour.">
        <title>The genomes of chicory, endive, great burdock and yacon provide insights into Asteraceae palaeo-polyploidization history and plant inulin production.</title>
        <authorList>
            <person name="Fan W."/>
            <person name="Wang S."/>
            <person name="Wang H."/>
            <person name="Wang A."/>
            <person name="Jiang F."/>
            <person name="Liu H."/>
            <person name="Zhao H."/>
            <person name="Xu D."/>
            <person name="Zhang Y."/>
        </authorList>
    </citation>
    <scope>NUCLEOTIDE SEQUENCE [LARGE SCALE GENOMIC DNA]</scope>
    <source>
        <strain evidence="2">cv. Punajuju</strain>
    </source>
</reference>
<evidence type="ECO:0000313" key="1">
    <source>
        <dbReference type="EMBL" id="KAI3781154.1"/>
    </source>
</evidence>
<evidence type="ECO:0000313" key="2">
    <source>
        <dbReference type="Proteomes" id="UP001055811"/>
    </source>
</evidence>
<protein>
    <submittedName>
        <fullName evidence="1">Uncharacterized protein</fullName>
    </submittedName>
</protein>
<accession>A0ACB9GCB2</accession>
<proteinExistence type="predicted"/>
<gene>
    <name evidence="1" type="ORF">L2E82_11156</name>
</gene>
<reference evidence="1 2" key="2">
    <citation type="journal article" date="2022" name="Mol. Ecol. Resour.">
        <title>The genomes of chicory, endive, great burdock and yacon provide insights into Asteraceae paleo-polyploidization history and plant inulin production.</title>
        <authorList>
            <person name="Fan W."/>
            <person name="Wang S."/>
            <person name="Wang H."/>
            <person name="Wang A."/>
            <person name="Jiang F."/>
            <person name="Liu H."/>
            <person name="Zhao H."/>
            <person name="Xu D."/>
            <person name="Zhang Y."/>
        </authorList>
    </citation>
    <scope>NUCLEOTIDE SEQUENCE [LARGE SCALE GENOMIC DNA]</scope>
    <source>
        <strain evidence="2">cv. Punajuju</strain>
        <tissue evidence="1">Leaves</tissue>
    </source>
</reference>
<name>A0ACB9GCB2_CICIN</name>